<dbReference type="Gene3D" id="4.10.280.10">
    <property type="entry name" value="Helix-loop-helix DNA-binding domain"/>
    <property type="match status" value="1"/>
</dbReference>
<dbReference type="InterPro" id="IPR037208">
    <property type="entry name" value="Spo0E-like_sf"/>
</dbReference>
<organism evidence="1 2">
    <name type="scientific">Paenibacillus roseus</name>
    <dbReference type="NCBI Taxonomy" id="2798579"/>
    <lineage>
        <taxon>Bacteria</taxon>
        <taxon>Bacillati</taxon>
        <taxon>Bacillota</taxon>
        <taxon>Bacilli</taxon>
        <taxon>Bacillales</taxon>
        <taxon>Paenibacillaceae</taxon>
        <taxon>Paenibacillus</taxon>
    </lineage>
</organism>
<evidence type="ECO:0000313" key="1">
    <source>
        <dbReference type="EMBL" id="MBJ6363460.1"/>
    </source>
</evidence>
<dbReference type="AlphaFoldDB" id="A0A934MML0"/>
<dbReference type="InterPro" id="IPR036638">
    <property type="entry name" value="HLH_DNA-bd_sf"/>
</dbReference>
<dbReference type="GO" id="GO:0046983">
    <property type="term" value="F:protein dimerization activity"/>
    <property type="evidence" value="ECO:0007669"/>
    <property type="project" value="InterPro"/>
</dbReference>
<reference evidence="1" key="1">
    <citation type="submission" date="2020-12" db="EMBL/GenBank/DDBJ databases">
        <authorList>
            <person name="Huq M.A."/>
        </authorList>
    </citation>
    <scope>NUCLEOTIDE SEQUENCE</scope>
    <source>
        <strain evidence="1">MAHUQ-46</strain>
    </source>
</reference>
<gene>
    <name evidence="1" type="ORF">JFN88_19830</name>
</gene>
<dbReference type="InterPro" id="IPR018540">
    <property type="entry name" value="Spo0E-like"/>
</dbReference>
<keyword evidence="2" id="KW-1185">Reference proteome</keyword>
<dbReference type="GO" id="GO:0043937">
    <property type="term" value="P:regulation of sporulation"/>
    <property type="evidence" value="ECO:0007669"/>
    <property type="project" value="InterPro"/>
</dbReference>
<comment type="caution">
    <text evidence="1">The sequence shown here is derived from an EMBL/GenBank/DDBJ whole genome shotgun (WGS) entry which is preliminary data.</text>
</comment>
<evidence type="ECO:0000313" key="2">
    <source>
        <dbReference type="Proteomes" id="UP000640274"/>
    </source>
</evidence>
<accession>A0A934MML0</accession>
<name>A0A934MML0_9BACL</name>
<proteinExistence type="predicted"/>
<dbReference type="Proteomes" id="UP000640274">
    <property type="component" value="Unassembled WGS sequence"/>
</dbReference>
<sequence>MDKLKTAQLEMLRRKMVETANQEQSLLHREVLHLSEMLDQMIINVQREKCAKRKSGLKQHYAREPEEAAVR</sequence>
<dbReference type="EMBL" id="JAELUP010000103">
    <property type="protein sequence ID" value="MBJ6363460.1"/>
    <property type="molecule type" value="Genomic_DNA"/>
</dbReference>
<dbReference type="Pfam" id="PF09388">
    <property type="entry name" value="SpoOE-like"/>
    <property type="match status" value="1"/>
</dbReference>
<dbReference type="RefSeq" id="WP_199021003.1">
    <property type="nucleotide sequence ID" value="NZ_JAELUP010000103.1"/>
</dbReference>
<dbReference type="SUPFAM" id="SSF140500">
    <property type="entry name" value="BAS1536-like"/>
    <property type="match status" value="1"/>
</dbReference>
<protein>
    <submittedName>
        <fullName evidence="1">Aspartyl-phosphate phosphatase Spo0E family protein</fullName>
    </submittedName>
</protein>